<dbReference type="InterPro" id="IPR040786">
    <property type="entry name" value="RXLR_WY"/>
</dbReference>
<evidence type="ECO:0000313" key="11">
    <source>
        <dbReference type="Proteomes" id="UP000198211"/>
    </source>
</evidence>
<evidence type="ECO:0000259" key="8">
    <source>
        <dbReference type="Pfam" id="PF18634"/>
    </source>
</evidence>
<comment type="caution">
    <text evidence="10">The sequence shown here is derived from an EMBL/GenBank/DDBJ whole genome shotgun (WGS) entry which is preliminary data.</text>
</comment>
<comment type="similarity">
    <text evidence="3">Belongs to the RxLR effector family.</text>
</comment>
<organism evidence="10 11">
    <name type="scientific">Phytophthora megakarya</name>
    <dbReference type="NCBI Taxonomy" id="4795"/>
    <lineage>
        <taxon>Eukaryota</taxon>
        <taxon>Sar</taxon>
        <taxon>Stramenopiles</taxon>
        <taxon>Oomycota</taxon>
        <taxon>Peronosporomycetes</taxon>
        <taxon>Peronosporales</taxon>
        <taxon>Peronosporaceae</taxon>
        <taxon>Phytophthora</taxon>
    </lineage>
</organism>
<feature type="chain" id="PRO_5012511012" evidence="7">
    <location>
        <begin position="24"/>
        <end position="273"/>
    </location>
</feature>
<evidence type="ECO:0000256" key="7">
    <source>
        <dbReference type="SAM" id="SignalP"/>
    </source>
</evidence>
<dbReference type="OrthoDB" id="126955at2759"/>
<dbReference type="Pfam" id="PF18634">
    <property type="entry name" value="RXLR_WY"/>
    <property type="match status" value="1"/>
</dbReference>
<keyword evidence="4" id="KW-0964">Secreted</keyword>
<accession>A0A225VKC3</accession>
<evidence type="ECO:0000256" key="5">
    <source>
        <dbReference type="ARBA" id="ARBA00022729"/>
    </source>
</evidence>
<evidence type="ECO:0000256" key="1">
    <source>
        <dbReference type="ARBA" id="ARBA00004340"/>
    </source>
</evidence>
<keyword evidence="11" id="KW-1185">Reference proteome</keyword>
<evidence type="ECO:0000256" key="3">
    <source>
        <dbReference type="ARBA" id="ARBA00010400"/>
    </source>
</evidence>
<dbReference type="GO" id="GO:0005576">
    <property type="term" value="C:extracellular region"/>
    <property type="evidence" value="ECO:0007669"/>
    <property type="project" value="UniProtKB-SubCell"/>
</dbReference>
<evidence type="ECO:0000256" key="6">
    <source>
        <dbReference type="ARBA" id="ARBA00023026"/>
    </source>
</evidence>
<dbReference type="GO" id="GO:0043657">
    <property type="term" value="C:host cell"/>
    <property type="evidence" value="ECO:0007669"/>
    <property type="project" value="UniProtKB-SubCell"/>
</dbReference>
<name>A0A225VKC3_9STRA</name>
<reference evidence="11" key="1">
    <citation type="submission" date="2017-03" db="EMBL/GenBank/DDBJ databases">
        <title>Phytopthora megakarya and P. palmivora, two closely related causual agents of cacao black pod achieved similar genome size and gene model numbers by different mechanisms.</title>
        <authorList>
            <person name="Ali S."/>
            <person name="Shao J."/>
            <person name="Larry D.J."/>
            <person name="Kronmiller B."/>
            <person name="Shen D."/>
            <person name="Strem M.D."/>
            <person name="Melnick R.L."/>
            <person name="Guiltinan M.J."/>
            <person name="Tyler B.M."/>
            <person name="Meinhardt L.W."/>
            <person name="Bailey B.A."/>
        </authorList>
    </citation>
    <scope>NUCLEOTIDE SEQUENCE [LARGE SCALE GENOMIC DNA]</scope>
    <source>
        <strain evidence="11">zdho120</strain>
    </source>
</reference>
<evidence type="ECO:0000313" key="10">
    <source>
        <dbReference type="EMBL" id="OWZ06021.1"/>
    </source>
</evidence>
<feature type="domain" description="RXLR phytopathogen effector protein WY-domain" evidence="8">
    <location>
        <begin position="134"/>
        <end position="182"/>
    </location>
</feature>
<proteinExistence type="inferred from homology"/>
<dbReference type="AlphaFoldDB" id="A0A225VKC3"/>
<feature type="domain" description="RxLR effector PexRD54 WY" evidence="9">
    <location>
        <begin position="96"/>
        <end position="131"/>
    </location>
</feature>
<dbReference type="InterPro" id="IPR054463">
    <property type="entry name" value="PexRD54_WY"/>
</dbReference>
<evidence type="ECO:0000256" key="4">
    <source>
        <dbReference type="ARBA" id="ARBA00022525"/>
    </source>
</evidence>
<comment type="subcellular location">
    <subcellularLocation>
        <location evidence="1">Host cell</location>
    </subcellularLocation>
    <subcellularLocation>
        <location evidence="2">Secreted</location>
    </subcellularLocation>
</comment>
<sequence length="273" mass="31615">MRLACGKLLVTFLLGIMLSGSLAAPTNTDLHQTNQLSPKLRTGSPLFIPSTSKPVPIRRLSLYDTANVIEGTNNEERAGISDLWKFTENLSFNWMLKMNANPNDVFKKLHLAKDGVKLDDNPVFIRWLQYVHLYKKQRFNYFYDVEMYQLLRKSQSDDDLVTLFHNLRQVPEMKNLADKMQRIMLGESPSSNQLMHQVWLTNKEPPKEVFKILGLQDVQLNVKNTAFLDWLRYTELYRNKMGANSFSELQTLHYLIDTTMINEAKLGKVLPNC</sequence>
<protein>
    <submittedName>
        <fullName evidence="10">RxLR effector protein</fullName>
    </submittedName>
</protein>
<dbReference type="Pfam" id="PF22748">
    <property type="entry name" value="PexRD54_WY"/>
    <property type="match status" value="1"/>
</dbReference>
<evidence type="ECO:0000259" key="9">
    <source>
        <dbReference type="Pfam" id="PF22748"/>
    </source>
</evidence>
<gene>
    <name evidence="10" type="ORF">PHMEG_00021785</name>
</gene>
<dbReference type="EMBL" id="NBNE01004150">
    <property type="protein sequence ID" value="OWZ06021.1"/>
    <property type="molecule type" value="Genomic_DNA"/>
</dbReference>
<evidence type="ECO:0000256" key="2">
    <source>
        <dbReference type="ARBA" id="ARBA00004613"/>
    </source>
</evidence>
<keyword evidence="6" id="KW-0843">Virulence</keyword>
<keyword evidence="5 7" id="KW-0732">Signal</keyword>
<dbReference type="Proteomes" id="UP000198211">
    <property type="component" value="Unassembled WGS sequence"/>
</dbReference>
<feature type="signal peptide" evidence="7">
    <location>
        <begin position="1"/>
        <end position="23"/>
    </location>
</feature>